<comment type="caution">
    <text evidence="1">The sequence shown here is derived from an EMBL/GenBank/DDBJ whole genome shotgun (WGS) entry which is preliminary data.</text>
</comment>
<dbReference type="Pfam" id="PF08843">
    <property type="entry name" value="AbiEii"/>
    <property type="match status" value="1"/>
</dbReference>
<keyword evidence="2" id="KW-1185">Reference proteome</keyword>
<sequence length="301" mass="33881">MLTTGQLRQVAGRSGARDIGNVEIDVILTHLLQLFSERGVTEHLAFKGGTMLRKMIFGPRGRLSTDLDFTCRTQISTDDLMLMMLDALQAPYHGLSFRFDKDKDWYLIEEGCAANPVCAHAENERGVKIKLQVSTREFPVLPVLALPQIEQDYFKLLGFAPAAVPCLAFEEVVAEKIRAASQRSKIRDLHDLSELAARPLNRDLIRSLAVLKLWNSGGPGLDYERFRTRIMEDGDYDVADLTNLLRKDQRPDLDATIRRVVDGFRFLSDLTPPEQALVSDNAQRRRKEADALITSLVQTAQ</sequence>
<gene>
    <name evidence="1" type="ORF">FHP25_14765</name>
</gene>
<dbReference type="RefSeq" id="WP_147847715.1">
    <property type="nucleotide sequence ID" value="NZ_VDUZ01000015.1"/>
</dbReference>
<dbReference type="Proteomes" id="UP000321638">
    <property type="component" value="Unassembled WGS sequence"/>
</dbReference>
<protein>
    <submittedName>
        <fullName evidence="1">Nucleotidyl transferase AbiEii/AbiGii toxin family protein</fullName>
    </submittedName>
</protein>
<organism evidence="1 2">
    <name type="scientific">Vineibacter terrae</name>
    <dbReference type="NCBI Taxonomy" id="2586908"/>
    <lineage>
        <taxon>Bacteria</taxon>
        <taxon>Pseudomonadati</taxon>
        <taxon>Pseudomonadota</taxon>
        <taxon>Alphaproteobacteria</taxon>
        <taxon>Hyphomicrobiales</taxon>
        <taxon>Vineibacter</taxon>
    </lineage>
</organism>
<accession>A0A5C8PLQ9</accession>
<name>A0A5C8PLQ9_9HYPH</name>
<dbReference type="AlphaFoldDB" id="A0A5C8PLQ9"/>
<evidence type="ECO:0000313" key="1">
    <source>
        <dbReference type="EMBL" id="TXL75144.1"/>
    </source>
</evidence>
<dbReference type="GO" id="GO:0016740">
    <property type="term" value="F:transferase activity"/>
    <property type="evidence" value="ECO:0007669"/>
    <property type="project" value="UniProtKB-KW"/>
</dbReference>
<dbReference type="Gene3D" id="3.10.450.620">
    <property type="entry name" value="JHP933, nucleotidyltransferase-like core domain"/>
    <property type="match status" value="1"/>
</dbReference>
<dbReference type="InterPro" id="IPR014942">
    <property type="entry name" value="AbiEii"/>
</dbReference>
<keyword evidence="1" id="KW-0808">Transferase</keyword>
<evidence type="ECO:0000313" key="2">
    <source>
        <dbReference type="Proteomes" id="UP000321638"/>
    </source>
</evidence>
<proteinExistence type="predicted"/>
<dbReference type="OrthoDB" id="9780929at2"/>
<reference evidence="1 2" key="1">
    <citation type="submission" date="2019-06" db="EMBL/GenBank/DDBJ databases">
        <title>New taxonomy in bacterial strain CC-CFT640, isolated from vineyard.</title>
        <authorList>
            <person name="Lin S.-Y."/>
            <person name="Tsai C.-F."/>
            <person name="Young C.-C."/>
        </authorList>
    </citation>
    <scope>NUCLEOTIDE SEQUENCE [LARGE SCALE GENOMIC DNA]</scope>
    <source>
        <strain evidence="1 2">CC-CFT640</strain>
    </source>
</reference>
<dbReference type="EMBL" id="VDUZ01000015">
    <property type="protein sequence ID" value="TXL75144.1"/>
    <property type="molecule type" value="Genomic_DNA"/>
</dbReference>